<dbReference type="PROSITE" id="PS51749">
    <property type="entry name" value="HNH_CAS9"/>
    <property type="match status" value="1"/>
</dbReference>
<evidence type="ECO:0000256" key="13">
    <source>
        <dbReference type="HAMAP-Rule" id="MF_01480"/>
    </source>
</evidence>
<proteinExistence type="inferred from homology"/>
<gene>
    <name evidence="13 15" type="primary">cas9</name>
    <name evidence="15" type="synonym">csn1</name>
    <name evidence="15" type="ORF">ACFORF_04300</name>
</gene>
<keyword evidence="9 13" id="KW-0051">Antiviral defense</keyword>
<dbReference type="GO" id="GO:0004519">
    <property type="term" value="F:endonuclease activity"/>
    <property type="evidence" value="ECO:0007669"/>
    <property type="project" value="UniProtKB-KW"/>
</dbReference>
<feature type="binding site" evidence="13">
    <location>
        <position position="10"/>
    </location>
    <ligand>
        <name>Mg(2+)</name>
        <dbReference type="ChEBI" id="CHEBI:18420"/>
        <label>2</label>
    </ligand>
</feature>
<dbReference type="EMBL" id="JBHRZV010000029">
    <property type="protein sequence ID" value="MFC3927833.1"/>
    <property type="molecule type" value="Genomic_DNA"/>
</dbReference>
<comment type="subunit">
    <text evidence="12 13">Monomer. Binds crRNA and tracrRNA.</text>
</comment>
<dbReference type="Pfam" id="PF16593">
    <property type="entry name" value="Cas9-BH"/>
    <property type="match status" value="1"/>
</dbReference>
<reference evidence="16" key="1">
    <citation type="journal article" date="2019" name="Int. J. Syst. Evol. Microbiol.">
        <title>The Global Catalogue of Microorganisms (GCM) 10K type strain sequencing project: providing services to taxonomists for standard genome sequencing and annotation.</title>
        <authorList>
            <consortium name="The Broad Institute Genomics Platform"/>
            <consortium name="The Broad Institute Genome Sequencing Center for Infectious Disease"/>
            <person name="Wu L."/>
            <person name="Ma J."/>
        </authorList>
    </citation>
    <scope>NUCLEOTIDE SEQUENCE [LARGE SCALE GENOMIC DNA]</scope>
    <source>
        <strain evidence="16">CCUG 67170</strain>
    </source>
</reference>
<keyword evidence="11" id="KW-0464">Manganese</keyword>
<organism evidence="15 16">
    <name type="scientific">Streptococcus caprae</name>
    <dbReference type="NCBI Taxonomy" id="1640501"/>
    <lineage>
        <taxon>Bacteria</taxon>
        <taxon>Bacillati</taxon>
        <taxon>Bacillota</taxon>
        <taxon>Bacilli</taxon>
        <taxon>Lactobacillales</taxon>
        <taxon>Streptococcaceae</taxon>
        <taxon>Streptococcus</taxon>
    </lineage>
</organism>
<keyword evidence="3 13" id="KW-0540">Nuclease</keyword>
<dbReference type="InterPro" id="IPR032237">
    <property type="entry name" value="Cas9_PI"/>
</dbReference>
<dbReference type="InterPro" id="IPR028629">
    <property type="entry name" value="Cas9"/>
</dbReference>
<dbReference type="Gene3D" id="3.30.420.10">
    <property type="entry name" value="Ribonuclease H-like superfamily/Ribonuclease H"/>
    <property type="match status" value="1"/>
</dbReference>
<protein>
    <recommendedName>
        <fullName evidence="13">CRISPR-associated endonuclease Cas9</fullName>
        <ecNumber evidence="13">3.1.-.-</ecNumber>
    </recommendedName>
</protein>
<evidence type="ECO:0000256" key="5">
    <source>
        <dbReference type="ARBA" id="ARBA00022759"/>
    </source>
</evidence>
<dbReference type="Gene3D" id="1.10.30.50">
    <property type="match status" value="1"/>
</dbReference>
<feature type="binding site" evidence="13">
    <location>
        <position position="760"/>
    </location>
    <ligand>
        <name>Mg(2+)</name>
        <dbReference type="ChEBI" id="CHEBI:18420"/>
        <label>1</label>
    </ligand>
</feature>
<keyword evidence="8 13" id="KW-0694">RNA-binding</keyword>
<comment type="domain">
    <text evidence="13">Has 2 endonuclease domains. The discontinuous RuvC-like domain cleaves the target DNA noncomplementary to crRNA while the HNH nuclease domain cleaves the target DNA complementary to crRNA.</text>
</comment>
<keyword evidence="4 13" id="KW-0479">Metal-binding</keyword>
<comment type="cofactor">
    <cofactor evidence="1 13">
        <name>Mg(2+)</name>
        <dbReference type="ChEBI" id="CHEBI:18420"/>
    </cofactor>
</comment>
<dbReference type="EC" id="3.1.-.-" evidence="13"/>
<dbReference type="Pfam" id="PF16595">
    <property type="entry name" value="Cas9_PI"/>
    <property type="match status" value="1"/>
</dbReference>
<dbReference type="Pfam" id="PF13395">
    <property type="entry name" value="HNH_4"/>
    <property type="match status" value="1"/>
</dbReference>
<evidence type="ECO:0000256" key="1">
    <source>
        <dbReference type="ARBA" id="ARBA00001946"/>
    </source>
</evidence>
<dbReference type="HAMAP" id="MF_01480">
    <property type="entry name" value="Cas9"/>
    <property type="match status" value="1"/>
</dbReference>
<feature type="domain" description="HNH Cas9-type" evidence="14">
    <location>
        <begin position="759"/>
        <end position="915"/>
    </location>
</feature>
<comment type="function">
    <text evidence="13">CRISPR (clustered regularly interspaced short palindromic repeat) is an adaptive immune system that provides protection against mobile genetic elements (viruses, transposable elements and conjugative plasmids). CRISPR clusters contain spacers, sequences complementary to antecedent mobile elements, and target invading nucleic acids. CRISPR clusters are transcribed and processed into CRISPR RNA (crRNA). In type II CRISPR systems correct processing of pre-crRNA requires a trans-encoded small RNA (tracrRNA), endogenous ribonuclease 3 (rnc) and this protein. The tracrRNA serves as a guide for ribonuclease 3-aided processing of pre-crRNA. Subsequently Cas9/crRNA/tracrRNA endonucleolytically cleaves linear or circular dsDNA target complementary to the spacer; Cas9 is inactive in the absence of the 2 guide RNAs (gRNA). Cas9 recognizes the protospacer adjacent motif (PAM) in the CRISPR repeat sequences to help distinguish self versus nonself, as targets within the bacterial CRISPR locus do not have PAMs. PAM recognition is also required for catalytic activity.</text>
</comment>
<feature type="binding site" evidence="13">
    <location>
        <position position="764"/>
    </location>
    <ligand>
        <name>Mg(2+)</name>
        <dbReference type="ChEBI" id="CHEBI:18420"/>
        <label>2</label>
    </ligand>
</feature>
<keyword evidence="16" id="KW-1185">Reference proteome</keyword>
<dbReference type="RefSeq" id="WP_380425824.1">
    <property type="nucleotide sequence ID" value="NZ_JBHRZV010000029.1"/>
</dbReference>
<dbReference type="InterPro" id="IPR003615">
    <property type="entry name" value="HNH_nuc"/>
</dbReference>
<dbReference type="InterPro" id="IPR033114">
    <property type="entry name" value="HNH_CAS9"/>
</dbReference>
<keyword evidence="6 13" id="KW-0378">Hydrolase</keyword>
<dbReference type="Pfam" id="PF16592">
    <property type="entry name" value="Cas9_REC"/>
    <property type="match status" value="1"/>
</dbReference>
<evidence type="ECO:0000256" key="10">
    <source>
        <dbReference type="ARBA" id="ARBA00023125"/>
    </source>
</evidence>
<keyword evidence="7 13" id="KW-0460">Magnesium</keyword>
<evidence type="ECO:0000256" key="9">
    <source>
        <dbReference type="ARBA" id="ARBA00023118"/>
    </source>
</evidence>
<evidence type="ECO:0000256" key="2">
    <source>
        <dbReference type="ARBA" id="ARBA00005244"/>
    </source>
</evidence>
<evidence type="ECO:0000256" key="7">
    <source>
        <dbReference type="ARBA" id="ARBA00022842"/>
    </source>
</evidence>
<name>A0ABV8CVG8_9STRE</name>
<feature type="binding site" evidence="13">
    <location>
        <position position="10"/>
    </location>
    <ligand>
        <name>Mg(2+)</name>
        <dbReference type="ChEBI" id="CHEBI:18420"/>
        <label>1</label>
    </ligand>
</feature>
<feature type="active site" description="Proton acceptor for HNH nuclease domain" evidence="13">
    <location>
        <position position="837"/>
    </location>
</feature>
<dbReference type="NCBIfam" id="TIGR01865">
    <property type="entry name" value="cas_Csn1"/>
    <property type="match status" value="1"/>
</dbReference>
<evidence type="ECO:0000256" key="11">
    <source>
        <dbReference type="ARBA" id="ARBA00023211"/>
    </source>
</evidence>
<dbReference type="Proteomes" id="UP001595807">
    <property type="component" value="Unassembled WGS sequence"/>
</dbReference>
<evidence type="ECO:0000256" key="12">
    <source>
        <dbReference type="ARBA" id="ARBA00046380"/>
    </source>
</evidence>
<dbReference type="InterPro" id="IPR055228">
    <property type="entry name" value="Cas9_RuvC"/>
</dbReference>
<feature type="active site" description="For RuvC-like nuclease domain" evidence="13">
    <location>
        <position position="10"/>
    </location>
</feature>
<keyword evidence="5 13" id="KW-0255">Endonuclease</keyword>
<feature type="binding site" evidence="13">
    <location>
        <position position="977"/>
    </location>
    <ligand>
        <name>Mg(2+)</name>
        <dbReference type="ChEBI" id="CHEBI:18420"/>
        <label>2</label>
    </ligand>
</feature>
<evidence type="ECO:0000256" key="8">
    <source>
        <dbReference type="ARBA" id="ARBA00022884"/>
    </source>
</evidence>
<keyword evidence="10 13" id="KW-0238">DNA-binding</keyword>
<dbReference type="Pfam" id="PF22702">
    <property type="entry name" value="Cas9_RuvC"/>
    <property type="match status" value="1"/>
</dbReference>
<evidence type="ECO:0000256" key="4">
    <source>
        <dbReference type="ARBA" id="ARBA00022723"/>
    </source>
</evidence>
<dbReference type="InterPro" id="IPR036397">
    <property type="entry name" value="RNaseH_sf"/>
</dbReference>
<feature type="binding site" evidence="13">
    <location>
        <position position="764"/>
    </location>
    <ligand>
        <name>Mg(2+)</name>
        <dbReference type="ChEBI" id="CHEBI:18420"/>
        <label>1</label>
    </ligand>
</feature>
<dbReference type="InterPro" id="IPR032239">
    <property type="entry name" value="Cas9-BH"/>
</dbReference>
<dbReference type="InterPro" id="IPR032240">
    <property type="entry name" value="Cas9_REC"/>
</dbReference>
<evidence type="ECO:0000313" key="15">
    <source>
        <dbReference type="EMBL" id="MFC3927833.1"/>
    </source>
</evidence>
<dbReference type="CDD" id="cd09643">
    <property type="entry name" value="Csn1"/>
    <property type="match status" value="1"/>
</dbReference>
<sequence>MQKPYTIGLDIGTNSVGWSVITDDYKVPAKKMVVRGNTDKTHIKKNLMGVLLFDEGQVAADRRQKRVFRRRIARRKNRLRYLQEIFASEMAKVDVNFFHRLEESFLHEDDKRHGKYSIFGTLAEEKAYYEEFPTIYHLRKHLADHSDKADLRLIYLALAHIIKYRGHFLIEGKINADNPDVQPLFNQFIELFDALQETQLASRSLLVDKILTEKMSKSRKVGQVLDLVTDIDPKKKAVLKQFLALAVGLTGNFKVAFGLDEEAKLQLSKDTYEEELAAVLAKVEDSRYEELFATVKKLSDAILLSGILQTRCKNTHAKLSASMVERYEEHEKDLAALKHLLRGHREIYHDVFKDETKNGYAGYIERNVSQEEFYKYMKTVLSAIEGSQVFLEKMEQENFLRKQRTFDNGAIPNQIHLKELRAILKQQGKHYPFLADNQAKIEQILTFRIPYYVGPLANGQSSFAWLKRRSDEAVRPWNFEEVVDKEASATAFINKLTNNDLYLPDKKVLPKHSLLYETFMVYNELTKIRYVDEQGKSHFFDANMKQEIFDGVFKENRKVTAKHLKTYLANEFPEYRITDLLGLDKDKSAFNASLGTYHDLKKILGRDFLDNPEHQELLEDVVHTLTVFEDKEMITNRLSKHFSGQELRQLTRRHYTGWGQLSRQLIHGIKDKQSRKTILDYLIDDGRSNRNFMQLINDDALTFKDQITKAQESQTVDDIQQVVADLPGSPAIKKGILQTIKIVDELIAVMGYAPEHIVVEMARENQTTARGRRKSEERKKMLETALNEFGSHILPKDLSNDKLRNDRLYLYYLQNGKDMYTGEELDINRLSSYDIDHIIPQSFIKDDSLDNRVLTSSEKNRGKLDDVPSEAVVQKMRPFWDQLLRSKLITQRKYNNLTRGKLSEEVKKGFIKRQLVETRQITKHVARLLDERFNPTIGEDGKRQRTVAILTLKSSLTSQFRKMFDLYKVREINDYHHAHDAYLNAVVGKALLIKYPQLAPEFVYGEYAKIYRPKSSTPATEKVYLYTNVMKFFQSDEPQASTDGETAWIKDKHIGIVKKVLSYPQVNVVKKTEVQTVGQNGGLFDNNLVSPKKVAADKLIPIKQGLSAEKYGGYSKPTTAYPILLVADTLAGKSKKAKQVKELYPISVMDRQKFESDPIAFLEEKGYHNVKLSNIVRLPKYSLIDIGQGIRRMSATAKEIHKGNQMILSKQSEALLYHANRRTKPESLEYLQNNQAQFDVLLNEMMHFAKKTYLSKPHISKLEKIYTDKAHSASIEELATSFIELFKFTSVGASSPFVFLGEKLNQKQYTGDKDYISPFLNGTLIHQSVTGLYETRIDLSKLGDD</sequence>
<accession>A0ABV8CVG8</accession>
<evidence type="ECO:0000256" key="3">
    <source>
        <dbReference type="ARBA" id="ARBA00022722"/>
    </source>
</evidence>
<evidence type="ECO:0000256" key="6">
    <source>
        <dbReference type="ARBA" id="ARBA00022801"/>
    </source>
</evidence>
<comment type="caution">
    <text evidence="15">The sequence shown here is derived from an EMBL/GenBank/DDBJ whole genome shotgun (WGS) entry which is preliminary data.</text>
</comment>
<comment type="similarity">
    <text evidence="13">Belongs to the CRISPR-associated Cas9 family.</text>
</comment>
<evidence type="ECO:0000259" key="14">
    <source>
        <dbReference type="PROSITE" id="PS51749"/>
    </source>
</evidence>
<evidence type="ECO:0000313" key="16">
    <source>
        <dbReference type="Proteomes" id="UP001595807"/>
    </source>
</evidence>
<comment type="similarity">
    <text evidence="2">Belongs to the CRISPR-associated protein Cas9 family. Subtype II-A subfamily.</text>
</comment>